<dbReference type="OrthoDB" id="541388at2"/>
<feature type="transmembrane region" description="Helical" evidence="1">
    <location>
        <begin position="45"/>
        <end position="63"/>
    </location>
</feature>
<evidence type="ECO:0000313" key="3">
    <source>
        <dbReference type="Proteomes" id="UP000247807"/>
    </source>
</evidence>
<organism evidence="2 3">
    <name type="scientific">Prochlorococcus marinus XMU1408</name>
    <dbReference type="NCBI Taxonomy" id="2213228"/>
    <lineage>
        <taxon>Bacteria</taxon>
        <taxon>Bacillati</taxon>
        <taxon>Cyanobacteriota</taxon>
        <taxon>Cyanophyceae</taxon>
        <taxon>Synechococcales</taxon>
        <taxon>Prochlorococcaceae</taxon>
        <taxon>Prochlorococcus</taxon>
    </lineage>
</organism>
<protein>
    <submittedName>
        <fullName evidence="2">Uncharacterized protein</fullName>
    </submittedName>
</protein>
<comment type="caution">
    <text evidence="2">The sequence shown here is derived from an EMBL/GenBank/DDBJ whole genome shotgun (WGS) entry which is preliminary data.</text>
</comment>
<evidence type="ECO:0000313" key="2">
    <source>
        <dbReference type="EMBL" id="PYE03117.1"/>
    </source>
</evidence>
<accession>A0A318R0T3</accession>
<dbReference type="RefSeq" id="WP_158466611.1">
    <property type="nucleotide sequence ID" value="NZ_QJUE01000002.1"/>
</dbReference>
<dbReference type="AlphaFoldDB" id="A0A318R0T3"/>
<dbReference type="EMBL" id="QJUE01000002">
    <property type="protein sequence ID" value="PYE03117.1"/>
    <property type="molecule type" value="Genomic_DNA"/>
</dbReference>
<keyword evidence="1" id="KW-1133">Transmembrane helix</keyword>
<keyword evidence="1" id="KW-0812">Transmembrane</keyword>
<proteinExistence type="predicted"/>
<sequence length="184" mass="21761">MKIINLLKIIPFLLTFLALFYLNINSNRENTKLKILIWNTPSLSLGKYLAFSTGTGFLLSYLVTTKFIRSNQYKLNREIKYKPDFSNKKTAVKKEIDNTFTYDNTLIERDIRDPSPTINANFRVISRNNKMDDSSYNIREQEFDTSGFIDDSDDMYFKKETNNDFEYLNEPALNDWDDDTYSKW</sequence>
<name>A0A318R0T3_PROMR</name>
<dbReference type="Proteomes" id="UP000247807">
    <property type="component" value="Unassembled WGS sequence"/>
</dbReference>
<reference evidence="2 3" key="1">
    <citation type="journal article" date="2018" name="Appl. Environ. Microbiol.">
        <title>Genome rearrangement shapes Prochlorococcus ecological adaptation.</title>
        <authorList>
            <person name="Yan W."/>
            <person name="Wei S."/>
            <person name="Wang Q."/>
            <person name="Xiao X."/>
            <person name="Zeng Q."/>
            <person name="Jiao N."/>
            <person name="Zhang R."/>
        </authorList>
    </citation>
    <scope>NUCLEOTIDE SEQUENCE [LARGE SCALE GENOMIC DNA]</scope>
    <source>
        <strain evidence="2 3">XMU1408</strain>
    </source>
</reference>
<feature type="transmembrane region" description="Helical" evidence="1">
    <location>
        <begin position="6"/>
        <end position="24"/>
    </location>
</feature>
<gene>
    <name evidence="2" type="ORF">DNJ73_05100</name>
</gene>
<keyword evidence="1" id="KW-0472">Membrane</keyword>
<evidence type="ECO:0000256" key="1">
    <source>
        <dbReference type="SAM" id="Phobius"/>
    </source>
</evidence>